<dbReference type="SUPFAM" id="SSF54897">
    <property type="entry name" value="Protease propeptides/inhibitors"/>
    <property type="match status" value="1"/>
</dbReference>
<dbReference type="Gene3D" id="3.30.70.80">
    <property type="entry name" value="Peptidase S8 propeptide/proteinase inhibitor I9"/>
    <property type="match status" value="1"/>
</dbReference>
<accession>A0A2N5SQ91</accession>
<organism evidence="5 7">
    <name type="scientific">Puccinia coronata f. sp. avenae</name>
    <dbReference type="NCBI Taxonomy" id="200324"/>
    <lineage>
        <taxon>Eukaryota</taxon>
        <taxon>Fungi</taxon>
        <taxon>Dikarya</taxon>
        <taxon>Basidiomycota</taxon>
        <taxon>Pucciniomycotina</taxon>
        <taxon>Pucciniomycetes</taxon>
        <taxon>Pucciniales</taxon>
        <taxon>Pucciniaceae</taxon>
        <taxon>Puccinia</taxon>
    </lineage>
</organism>
<keyword evidence="3" id="KW-0732">Signal</keyword>
<feature type="domain" description="Inhibitor I9" evidence="4">
    <location>
        <begin position="82"/>
        <end position="138"/>
    </location>
</feature>
<evidence type="ECO:0000256" key="1">
    <source>
        <dbReference type="ARBA" id="ARBA00038069"/>
    </source>
</evidence>
<feature type="chain" id="PRO_5014563246" description="Inhibitor I9 domain-containing protein" evidence="3">
    <location>
        <begin position="30"/>
        <end position="140"/>
    </location>
</feature>
<gene>
    <name evidence="6" type="ORF">PCASD_10869</name>
    <name evidence="5" type="ORF">PCASD_20316</name>
</gene>
<comment type="caution">
    <text evidence="5">The sequence shown here is derived from an EMBL/GenBank/DDBJ whole genome shotgun (WGS) entry which is preliminary data.</text>
</comment>
<dbReference type="GO" id="GO:0004866">
    <property type="term" value="F:endopeptidase inhibitor activity"/>
    <property type="evidence" value="ECO:0007669"/>
    <property type="project" value="TreeGrafter"/>
</dbReference>
<dbReference type="GO" id="GO:0042144">
    <property type="term" value="P:vacuole fusion, non-autophagic"/>
    <property type="evidence" value="ECO:0007669"/>
    <property type="project" value="TreeGrafter"/>
</dbReference>
<feature type="region of interest" description="Disordered" evidence="2">
    <location>
        <begin position="41"/>
        <end position="65"/>
    </location>
</feature>
<sequence length="140" mass="15217">MTNSMTSASFLLVLLISALGLILPGLTSAAVVPGAHAVSHQTSSLDRRGSHPSSASSTKSERAAQEEPLSVYIIMLVESTTTQQYANYKKYLTQQGIKIKYEYNDIKGFAVWLKASQVKAFQKDKKVDSIEKDSSVSTNS</sequence>
<feature type="signal peptide" evidence="3">
    <location>
        <begin position="1"/>
        <end position="29"/>
    </location>
</feature>
<dbReference type="Proteomes" id="UP000235392">
    <property type="component" value="Unassembled WGS sequence"/>
</dbReference>
<dbReference type="EMBL" id="PGCI01000091">
    <property type="protein sequence ID" value="PLW41298.1"/>
    <property type="molecule type" value="Genomic_DNA"/>
</dbReference>
<dbReference type="InterPro" id="IPR010259">
    <property type="entry name" value="S8pro/Inhibitor_I9"/>
</dbReference>
<name>A0A2N5SQ91_9BASI</name>
<evidence type="ECO:0000259" key="4">
    <source>
        <dbReference type="Pfam" id="PF05922"/>
    </source>
</evidence>
<dbReference type="PANTHER" id="PTHR28288:SF2">
    <property type="entry name" value="PROTEASE B INHIBITOR 2"/>
    <property type="match status" value="1"/>
</dbReference>
<protein>
    <recommendedName>
        <fullName evidence="4">Inhibitor I9 domain-containing protein</fullName>
    </recommendedName>
</protein>
<evidence type="ECO:0000256" key="3">
    <source>
        <dbReference type="SAM" id="SignalP"/>
    </source>
</evidence>
<dbReference type="InterPro" id="IPR052471">
    <property type="entry name" value="PBI_I9"/>
</dbReference>
<dbReference type="PANTHER" id="PTHR28288">
    <property type="entry name" value="PROTEASE B INHIBITOR 2"/>
    <property type="match status" value="1"/>
</dbReference>
<evidence type="ECO:0000256" key="2">
    <source>
        <dbReference type="SAM" id="MobiDB-lite"/>
    </source>
</evidence>
<proteinExistence type="inferred from homology"/>
<evidence type="ECO:0000313" key="7">
    <source>
        <dbReference type="Proteomes" id="UP000235392"/>
    </source>
</evidence>
<evidence type="ECO:0000313" key="6">
    <source>
        <dbReference type="EMBL" id="PLW41298.1"/>
    </source>
</evidence>
<dbReference type="InterPro" id="IPR037045">
    <property type="entry name" value="S8pro/Inhibitor_I9_sf"/>
</dbReference>
<evidence type="ECO:0000313" key="5">
    <source>
        <dbReference type="EMBL" id="PLW15404.1"/>
    </source>
</evidence>
<dbReference type="EMBL" id="PGCI01000798">
    <property type="protein sequence ID" value="PLW15404.1"/>
    <property type="molecule type" value="Genomic_DNA"/>
</dbReference>
<dbReference type="AlphaFoldDB" id="A0A2N5SQ91"/>
<comment type="similarity">
    <text evidence="1">Belongs to the protease inhibitor I9 family.</text>
</comment>
<dbReference type="Pfam" id="PF05922">
    <property type="entry name" value="Inhibitor_I9"/>
    <property type="match status" value="1"/>
</dbReference>
<reference evidence="5 7" key="1">
    <citation type="submission" date="2017-11" db="EMBL/GenBank/DDBJ databases">
        <title>De novo assembly and phasing of dikaryotic genomes from two isolates of Puccinia coronata f. sp. avenae, the causal agent of oat crown rust.</title>
        <authorList>
            <person name="Miller M.E."/>
            <person name="Zhang Y."/>
            <person name="Omidvar V."/>
            <person name="Sperschneider J."/>
            <person name="Schwessinger B."/>
            <person name="Raley C."/>
            <person name="Palmer J.M."/>
            <person name="Garnica D."/>
            <person name="Upadhyaya N."/>
            <person name="Rathjen J."/>
            <person name="Taylor J.M."/>
            <person name="Park R.F."/>
            <person name="Dodds P.N."/>
            <person name="Hirsch C.D."/>
            <person name="Kianian S.F."/>
            <person name="Figueroa M."/>
        </authorList>
    </citation>
    <scope>NUCLEOTIDE SEQUENCE [LARGE SCALE GENOMIC DNA]</scope>
    <source>
        <strain evidence="5">12SD80</strain>
    </source>
</reference>